<evidence type="ECO:0000313" key="2">
    <source>
        <dbReference type="Proteomes" id="UP000595437"/>
    </source>
</evidence>
<dbReference type="EMBL" id="CP045898">
    <property type="protein sequence ID" value="QQP39837.1"/>
    <property type="molecule type" value="Genomic_DNA"/>
</dbReference>
<accession>A0A7T8JYF8</accession>
<evidence type="ECO:0000313" key="1">
    <source>
        <dbReference type="EMBL" id="QQP39837.1"/>
    </source>
</evidence>
<feature type="non-terminal residue" evidence="1">
    <location>
        <position position="1"/>
    </location>
</feature>
<feature type="non-terminal residue" evidence="1">
    <location>
        <position position="67"/>
    </location>
</feature>
<name>A0A7T8JYF8_CALRO</name>
<proteinExistence type="predicted"/>
<organism evidence="1 2">
    <name type="scientific">Caligus rogercresseyi</name>
    <name type="common">Sea louse</name>
    <dbReference type="NCBI Taxonomy" id="217165"/>
    <lineage>
        <taxon>Eukaryota</taxon>
        <taxon>Metazoa</taxon>
        <taxon>Ecdysozoa</taxon>
        <taxon>Arthropoda</taxon>
        <taxon>Crustacea</taxon>
        <taxon>Multicrustacea</taxon>
        <taxon>Hexanauplia</taxon>
        <taxon>Copepoda</taxon>
        <taxon>Siphonostomatoida</taxon>
        <taxon>Caligidae</taxon>
        <taxon>Caligus</taxon>
    </lineage>
</organism>
<keyword evidence="2" id="KW-1185">Reference proteome</keyword>
<dbReference type="Proteomes" id="UP000595437">
    <property type="component" value="Chromosome 9"/>
</dbReference>
<reference evidence="1" key="1">
    <citation type="journal article" name="Sci. Data">
        <title>Chromosome-scale genome assembly of the sea louse Caligus rogercresseyi by SMRT sequencing and Hi-C analysis.</title>
        <authorList>
            <person name="Gallardo-Escarate C."/>
            <person name="Valenzuela-Munoz V."/>
            <person name="Nunez-Acuna G."/>
            <person name="Valenzuela-Miranda D."/>
            <person name="Goncalves A.T."/>
            <person name="Escobar-Sepulveda H."/>
            <person name="Liachko I."/>
            <person name="Nelson B."/>
            <person name="Roberts S."/>
            <person name="Warren W."/>
        </authorList>
    </citation>
    <scope>NUCLEOTIDE SEQUENCE</scope>
    <source>
        <tissue evidence="1">Whole tissue</tissue>
    </source>
</reference>
<gene>
    <name evidence="1" type="ORF">FKW44_013676</name>
</gene>
<protein>
    <submittedName>
        <fullName evidence="1">Uncharacterized protein</fullName>
    </submittedName>
</protein>
<sequence length="67" mass="7242">DAFTNNAEHVINTLCNGSISGSGADTLLNGLDHLGDTLCAGPFIIIPVGQEAKLFYEFLIWTFWKGN</sequence>
<dbReference type="AlphaFoldDB" id="A0A7T8JYF8"/>